<dbReference type="EC" id="2.7.1.11" evidence="10"/>
<feature type="binding site" evidence="10">
    <location>
        <begin position="384"/>
        <end position="387"/>
    </location>
    <ligand>
        <name>substrate</name>
    </ligand>
</feature>
<sequence>MAPRNGTHQPINRPETALPDHEGMVDERAQLEVSRLGECRIDSPLSAMLRRQRTTQHYVDEDDRVLLDDTVSLLAARGVPVEELPGFEPGGPRSKIYFDPSKTRVGIVTCGGLCPGLNDVIRALVLELTNHYGVRRIFGFRNGYQGMTARYGRPVVDLDPDAVAGINEYGGTILGTSRGNQDPDEIVDCLEQLSVNVLFVIGGDGSMRGALRIAEVVAERGLRIAVVGVPKTIDNDIPYIERSFGFQTAFGKATEAIRAAHVEATAFPNGIGLVQLMGRHSGFIACYAALANNDSDYVLIPEVPFALDGPGGFLEHLRQRVVERGHAMVVVAEGAGQEYLSAKGVDVSGNARLEDFGRYLRGRIAEHFAAARVEANLKYIDPSYTIRSVPADPYDSVYCIRLAHAAVHAAMAGRTEMVVGRWRGRFVHVPIALAISSRNLVDPDGDLWLSVLEATGQPPVFA</sequence>
<comment type="catalytic activity">
    <reaction evidence="9 10">
        <text>beta-D-fructose 6-phosphate + ATP = beta-D-fructose 1,6-bisphosphate + ADP + H(+)</text>
        <dbReference type="Rhea" id="RHEA:16109"/>
        <dbReference type="ChEBI" id="CHEBI:15378"/>
        <dbReference type="ChEBI" id="CHEBI:30616"/>
        <dbReference type="ChEBI" id="CHEBI:32966"/>
        <dbReference type="ChEBI" id="CHEBI:57634"/>
        <dbReference type="ChEBI" id="CHEBI:456216"/>
        <dbReference type="EC" id="2.7.1.11"/>
    </reaction>
</comment>
<feature type="site" description="Important for substrate specificity; cannot use PPi as phosphoryl donor" evidence="10">
    <location>
        <position position="205"/>
    </location>
</feature>
<keyword evidence="7 10" id="KW-0460">Magnesium</keyword>
<evidence type="ECO:0000256" key="5">
    <source>
        <dbReference type="ARBA" id="ARBA00022777"/>
    </source>
</evidence>
<keyword evidence="3 10" id="KW-0479">Metal-binding</keyword>
<evidence type="ECO:0000256" key="3">
    <source>
        <dbReference type="ARBA" id="ARBA00022723"/>
    </source>
</evidence>
<dbReference type="InterPro" id="IPR012004">
    <property type="entry name" value="PyroP-dep_PFK_TP0108"/>
</dbReference>
<name>A0ABP8DJU1_9ACTN</name>
<keyword evidence="14" id="KW-1185">Reference proteome</keyword>
<accession>A0ABP8DJU1</accession>
<keyword evidence="4 10" id="KW-0547">Nucleotide-binding</keyword>
<comment type="function">
    <text evidence="10">Catalyzes the phosphorylation of D-fructose 6-phosphate to fructose 1,6-bisphosphate by ATP, the first committing step of glycolysis.</text>
</comment>
<dbReference type="HAMAP" id="MF_01981">
    <property type="entry name" value="Phosphofructokinase_II_X"/>
    <property type="match status" value="1"/>
</dbReference>
<keyword evidence="2 10" id="KW-0808">Transferase</keyword>
<evidence type="ECO:0000256" key="11">
    <source>
        <dbReference type="SAM" id="MobiDB-lite"/>
    </source>
</evidence>
<evidence type="ECO:0000259" key="12">
    <source>
        <dbReference type="Pfam" id="PF00365"/>
    </source>
</evidence>
<dbReference type="InterPro" id="IPR022953">
    <property type="entry name" value="ATP_PFK"/>
</dbReference>
<keyword evidence="5 10" id="KW-0418">Kinase</keyword>
<dbReference type="InterPro" id="IPR050929">
    <property type="entry name" value="PFKA"/>
</dbReference>
<dbReference type="PRINTS" id="PR00476">
    <property type="entry name" value="PHFRCTKINASE"/>
</dbReference>
<keyword evidence="8 10" id="KW-0324">Glycolysis</keyword>
<feature type="binding site" evidence="10">
    <location>
        <begin position="203"/>
        <end position="206"/>
    </location>
    <ligand>
        <name>ATP</name>
        <dbReference type="ChEBI" id="CHEBI:30616"/>
    </ligand>
</feature>
<dbReference type="PANTHER" id="PTHR45770">
    <property type="entry name" value="ATP-DEPENDENT 6-PHOSPHOFRUCTOKINASE 1"/>
    <property type="match status" value="1"/>
</dbReference>
<evidence type="ECO:0000256" key="6">
    <source>
        <dbReference type="ARBA" id="ARBA00022840"/>
    </source>
</evidence>
<evidence type="ECO:0000256" key="8">
    <source>
        <dbReference type="ARBA" id="ARBA00023152"/>
    </source>
</evidence>
<dbReference type="Gene3D" id="3.40.50.450">
    <property type="match status" value="1"/>
</dbReference>
<comment type="subcellular location">
    <subcellularLocation>
        <location evidence="10">Cytoplasm</location>
    </subcellularLocation>
</comment>
<evidence type="ECO:0000313" key="14">
    <source>
        <dbReference type="Proteomes" id="UP001500620"/>
    </source>
</evidence>
<evidence type="ECO:0000256" key="1">
    <source>
        <dbReference type="ARBA" id="ARBA00001946"/>
    </source>
</evidence>
<evidence type="ECO:0000256" key="10">
    <source>
        <dbReference type="HAMAP-Rule" id="MF_01981"/>
    </source>
</evidence>
<feature type="region of interest" description="Disordered" evidence="11">
    <location>
        <begin position="1"/>
        <end position="23"/>
    </location>
</feature>
<comment type="pathway">
    <text evidence="10">Carbohydrate degradation; glycolysis; D-glyceraldehyde 3-phosphate and glycerone phosphate from D-glucose: step 3/4.</text>
</comment>
<evidence type="ECO:0000313" key="13">
    <source>
        <dbReference type="EMBL" id="GAA4257663.1"/>
    </source>
</evidence>
<organism evidence="13 14">
    <name type="scientific">Dactylosporangium darangshiense</name>
    <dbReference type="NCBI Taxonomy" id="579108"/>
    <lineage>
        <taxon>Bacteria</taxon>
        <taxon>Bacillati</taxon>
        <taxon>Actinomycetota</taxon>
        <taxon>Actinomycetes</taxon>
        <taxon>Micromonosporales</taxon>
        <taxon>Micromonosporaceae</taxon>
        <taxon>Dactylosporangium</taxon>
    </lineage>
</organism>
<feature type="active site" description="Proton acceptor" evidence="10">
    <location>
        <position position="234"/>
    </location>
</feature>
<dbReference type="InterPro" id="IPR000023">
    <property type="entry name" value="Phosphofructokinase_dom"/>
</dbReference>
<keyword evidence="10" id="KW-0963">Cytoplasm</keyword>
<evidence type="ECO:0000256" key="4">
    <source>
        <dbReference type="ARBA" id="ARBA00022741"/>
    </source>
</evidence>
<keyword evidence="6 10" id="KW-0067">ATP-binding</keyword>
<feature type="binding site" evidence="10">
    <location>
        <position position="333"/>
    </location>
    <ligand>
        <name>substrate</name>
    </ligand>
</feature>
<protein>
    <recommendedName>
        <fullName evidence="10">ATP-dependent 6-phosphofructokinase</fullName>
        <shortName evidence="10">ATP-PFK</shortName>
        <shortName evidence="10">Phosphofructokinase</shortName>
        <ecNumber evidence="10">2.7.1.11</ecNumber>
    </recommendedName>
    <alternativeName>
        <fullName evidence="10">Phosphohexokinase</fullName>
    </alternativeName>
</protein>
<dbReference type="PIRSF" id="PIRSF000534">
    <property type="entry name" value="PPi_PFK_TP0108"/>
    <property type="match status" value="1"/>
</dbReference>
<comment type="caution">
    <text evidence="13">The sequence shown here is derived from an EMBL/GenBank/DDBJ whole genome shotgun (WGS) entry which is preliminary data.</text>
</comment>
<dbReference type="NCBIfam" id="NF005301">
    <property type="entry name" value="PRK06830.1"/>
    <property type="match status" value="1"/>
</dbReference>
<evidence type="ECO:0000256" key="9">
    <source>
        <dbReference type="ARBA" id="ARBA00048070"/>
    </source>
</evidence>
<proteinExistence type="inferred from homology"/>
<feature type="domain" description="Phosphofructokinase" evidence="12">
    <location>
        <begin position="104"/>
        <end position="409"/>
    </location>
</feature>
<dbReference type="Pfam" id="PF00365">
    <property type="entry name" value="PFK"/>
    <property type="match status" value="1"/>
</dbReference>
<comment type="subunit">
    <text evidence="10">Homodimer.</text>
</comment>
<feature type="binding site" evidence="10">
    <location>
        <position position="112"/>
    </location>
    <ligand>
        <name>ATP</name>
        <dbReference type="ChEBI" id="CHEBI:30616"/>
    </ligand>
</feature>
<feature type="binding site" evidence="10">
    <location>
        <position position="204"/>
    </location>
    <ligand>
        <name>Mg(2+)</name>
        <dbReference type="ChEBI" id="CHEBI:18420"/>
        <note>catalytic</note>
    </ligand>
</feature>
<feature type="binding site" evidence="10">
    <location>
        <begin position="178"/>
        <end position="179"/>
    </location>
    <ligand>
        <name>ATP</name>
        <dbReference type="ChEBI" id="CHEBI:30616"/>
    </ligand>
</feature>
<dbReference type="InterPro" id="IPR035966">
    <property type="entry name" value="PKF_sf"/>
</dbReference>
<feature type="binding site" evidence="10">
    <location>
        <begin position="232"/>
        <end position="234"/>
    </location>
    <ligand>
        <name>substrate</name>
    </ligand>
</feature>
<comment type="similarity">
    <text evidence="10">Belongs to the phosphofructokinase type A (PFKA) family. PPi-dependent PFK group II subfamily. Atypical ATP-dependent clade 'X' sub-subfamily.</text>
</comment>
<dbReference type="EMBL" id="BAABAT010000028">
    <property type="protein sequence ID" value="GAA4257663.1"/>
    <property type="molecule type" value="Genomic_DNA"/>
</dbReference>
<dbReference type="Proteomes" id="UP001500620">
    <property type="component" value="Unassembled WGS sequence"/>
</dbReference>
<comment type="cofactor">
    <cofactor evidence="1 10">
        <name>Mg(2+)</name>
        <dbReference type="ChEBI" id="CHEBI:18420"/>
    </cofactor>
</comment>
<evidence type="ECO:0000256" key="2">
    <source>
        <dbReference type="ARBA" id="ARBA00022679"/>
    </source>
</evidence>
<dbReference type="SUPFAM" id="SSF53784">
    <property type="entry name" value="Phosphofructokinase"/>
    <property type="match status" value="1"/>
</dbReference>
<reference evidence="14" key="1">
    <citation type="journal article" date="2019" name="Int. J. Syst. Evol. Microbiol.">
        <title>The Global Catalogue of Microorganisms (GCM) 10K type strain sequencing project: providing services to taxonomists for standard genome sequencing and annotation.</title>
        <authorList>
            <consortium name="The Broad Institute Genomics Platform"/>
            <consortium name="The Broad Institute Genome Sequencing Center for Infectious Disease"/>
            <person name="Wu L."/>
            <person name="Ma J."/>
        </authorList>
    </citation>
    <scope>NUCLEOTIDE SEQUENCE [LARGE SCALE GENOMIC DNA]</scope>
    <source>
        <strain evidence="14">JCM 17441</strain>
    </source>
</reference>
<evidence type="ECO:0000256" key="7">
    <source>
        <dbReference type="ARBA" id="ARBA00022842"/>
    </source>
</evidence>
<feature type="compositionally biased region" description="Polar residues" evidence="11">
    <location>
        <begin position="1"/>
        <end position="10"/>
    </location>
</feature>
<feature type="binding site" evidence="10">
    <location>
        <begin position="277"/>
        <end position="279"/>
    </location>
    <ligand>
        <name>substrate</name>
    </ligand>
</feature>
<gene>
    <name evidence="10" type="primary">pfkA</name>
    <name evidence="13" type="ORF">GCM10022255_075370</name>
</gene>